<comment type="caution">
    <text evidence="3">The sequence shown here is derived from an EMBL/GenBank/DDBJ whole genome shotgun (WGS) entry which is preliminary data.</text>
</comment>
<protein>
    <submittedName>
        <fullName evidence="3">Uncharacterized protein</fullName>
    </submittedName>
</protein>
<keyword evidence="2" id="KW-1133">Transmembrane helix</keyword>
<accession>A0A8J4YC46</accession>
<name>A0A8J4YC46_CHIOP</name>
<evidence type="ECO:0000256" key="1">
    <source>
        <dbReference type="SAM" id="MobiDB-lite"/>
    </source>
</evidence>
<keyword evidence="2" id="KW-0812">Transmembrane</keyword>
<dbReference type="EMBL" id="JACEEZ010012671">
    <property type="protein sequence ID" value="KAG0720551.1"/>
    <property type="molecule type" value="Genomic_DNA"/>
</dbReference>
<evidence type="ECO:0000313" key="4">
    <source>
        <dbReference type="Proteomes" id="UP000770661"/>
    </source>
</evidence>
<reference evidence="3" key="1">
    <citation type="submission" date="2020-07" db="EMBL/GenBank/DDBJ databases">
        <title>The High-quality genome of the commercially important snow crab, Chionoecetes opilio.</title>
        <authorList>
            <person name="Jeong J.-H."/>
            <person name="Ryu S."/>
        </authorList>
    </citation>
    <scope>NUCLEOTIDE SEQUENCE</scope>
    <source>
        <strain evidence="3">MADBK_172401_WGS</strain>
        <tissue evidence="3">Digestive gland</tissue>
    </source>
</reference>
<sequence length="185" mass="20319">MGSPRAAVWGDEGWCLAHDLSSSCLALPHFNSLPWNLRPDYFPGARVSCDDRHRSRPVLAGGHSLARVGLGMLAPYWTSPPGPLPLTPFLATVTWSTQARRLINYCCGSASSVCGRRPGMTFVEVLPRRRQQQLQETVFFSLVHLPVILLLMISKKHFGRNKKTETTAGVSEGAESGTKHLIPVT</sequence>
<feature type="transmembrane region" description="Helical" evidence="2">
    <location>
        <begin position="137"/>
        <end position="153"/>
    </location>
</feature>
<dbReference type="AlphaFoldDB" id="A0A8J4YC46"/>
<keyword evidence="2" id="KW-0472">Membrane</keyword>
<dbReference type="Proteomes" id="UP000770661">
    <property type="component" value="Unassembled WGS sequence"/>
</dbReference>
<keyword evidence="4" id="KW-1185">Reference proteome</keyword>
<organism evidence="3 4">
    <name type="scientific">Chionoecetes opilio</name>
    <name type="common">Atlantic snow crab</name>
    <name type="synonym">Cancer opilio</name>
    <dbReference type="NCBI Taxonomy" id="41210"/>
    <lineage>
        <taxon>Eukaryota</taxon>
        <taxon>Metazoa</taxon>
        <taxon>Ecdysozoa</taxon>
        <taxon>Arthropoda</taxon>
        <taxon>Crustacea</taxon>
        <taxon>Multicrustacea</taxon>
        <taxon>Malacostraca</taxon>
        <taxon>Eumalacostraca</taxon>
        <taxon>Eucarida</taxon>
        <taxon>Decapoda</taxon>
        <taxon>Pleocyemata</taxon>
        <taxon>Brachyura</taxon>
        <taxon>Eubrachyura</taxon>
        <taxon>Majoidea</taxon>
        <taxon>Majidae</taxon>
        <taxon>Chionoecetes</taxon>
    </lineage>
</organism>
<gene>
    <name evidence="3" type="ORF">GWK47_006696</name>
</gene>
<feature type="region of interest" description="Disordered" evidence="1">
    <location>
        <begin position="164"/>
        <end position="185"/>
    </location>
</feature>
<proteinExistence type="predicted"/>
<evidence type="ECO:0000256" key="2">
    <source>
        <dbReference type="SAM" id="Phobius"/>
    </source>
</evidence>
<evidence type="ECO:0000313" key="3">
    <source>
        <dbReference type="EMBL" id="KAG0720551.1"/>
    </source>
</evidence>